<dbReference type="AlphaFoldDB" id="A0A246ETI0"/>
<gene>
    <name evidence="2" type="ORF">CTM46_06760</name>
    <name evidence="3" type="ORF">CTM59_01700</name>
</gene>
<keyword evidence="1" id="KW-0812">Transmembrane</keyword>
<dbReference type="EMBL" id="PENH01000001">
    <property type="protein sequence ID" value="PJI24869.1"/>
    <property type="molecule type" value="Genomic_DNA"/>
</dbReference>
<keyword evidence="1" id="KW-1133">Transmembrane helix</keyword>
<name>A0A246ETI0_PREIN</name>
<dbReference type="Proteomes" id="UP000231201">
    <property type="component" value="Unassembled WGS sequence"/>
</dbReference>
<proteinExistence type="predicted"/>
<keyword evidence="1" id="KW-0472">Membrane</keyword>
<dbReference type="EMBL" id="CP024727">
    <property type="protein sequence ID" value="ATV31166.1"/>
    <property type="molecule type" value="Genomic_DNA"/>
</dbReference>
<dbReference type="Proteomes" id="UP000230742">
    <property type="component" value="Chromosome 1"/>
</dbReference>
<sequence length="150" mass="17250">MIQRKQTIFLFLSFILLAICLCMPIGLLEPSGMGISSKMTNLWIVDGNGVKDFKVWPLFATLLITLPLHLFVIFDYKNRKRQIRFCSITIFLVIAWHLAYLLISQFMMGELKLHFEYGACLPFVSLILLILARNAIKSDEALVRAADRIR</sequence>
<reference evidence="3 5" key="2">
    <citation type="submission" date="2017-11" db="EMBL/GenBank/DDBJ databases">
        <title>Genome sequencing of Prevotella intermedia KCOM 2833.</title>
        <authorList>
            <person name="Kook J.-K."/>
            <person name="Park S.-N."/>
            <person name="Lim Y.K."/>
        </authorList>
    </citation>
    <scope>NUCLEOTIDE SEQUENCE [LARGE SCALE GENOMIC DNA]</scope>
    <source>
        <strain evidence="3 5">KCOM 2833</strain>
    </source>
</reference>
<dbReference type="InterPro" id="IPR025635">
    <property type="entry name" value="DUF4293"/>
</dbReference>
<organism evidence="3 5">
    <name type="scientific">Prevotella intermedia</name>
    <dbReference type="NCBI Taxonomy" id="28131"/>
    <lineage>
        <taxon>Bacteria</taxon>
        <taxon>Pseudomonadati</taxon>
        <taxon>Bacteroidota</taxon>
        <taxon>Bacteroidia</taxon>
        <taxon>Bacteroidales</taxon>
        <taxon>Prevotellaceae</taxon>
        <taxon>Prevotella</taxon>
    </lineage>
</organism>
<feature type="transmembrane region" description="Helical" evidence="1">
    <location>
        <begin position="7"/>
        <end position="28"/>
    </location>
</feature>
<feature type="transmembrane region" description="Helical" evidence="1">
    <location>
        <begin position="55"/>
        <end position="73"/>
    </location>
</feature>
<reference evidence="2 4" key="1">
    <citation type="submission" date="2017-11" db="EMBL/GenBank/DDBJ databases">
        <title>Genome sequencing of Prevotella intermedia KCOM 1949.</title>
        <authorList>
            <person name="Kook J.-K."/>
            <person name="Park S.-N."/>
            <person name="Lim Y.K."/>
        </authorList>
    </citation>
    <scope>NUCLEOTIDE SEQUENCE [LARGE SCALE GENOMIC DNA]</scope>
    <source>
        <strain evidence="2 4">KCOM 1949</strain>
    </source>
</reference>
<evidence type="ECO:0000256" key="1">
    <source>
        <dbReference type="SAM" id="Phobius"/>
    </source>
</evidence>
<accession>A0A246ETI0</accession>
<feature type="transmembrane region" description="Helical" evidence="1">
    <location>
        <begin position="115"/>
        <end position="132"/>
    </location>
</feature>
<feature type="transmembrane region" description="Helical" evidence="1">
    <location>
        <begin position="85"/>
        <end position="103"/>
    </location>
</feature>
<evidence type="ECO:0000313" key="2">
    <source>
        <dbReference type="EMBL" id="ATV31166.1"/>
    </source>
</evidence>
<dbReference type="Pfam" id="PF14126">
    <property type="entry name" value="DUF4293"/>
    <property type="match status" value="1"/>
</dbReference>
<evidence type="ECO:0000313" key="3">
    <source>
        <dbReference type="EMBL" id="PJI24869.1"/>
    </source>
</evidence>
<evidence type="ECO:0000313" key="4">
    <source>
        <dbReference type="Proteomes" id="UP000230742"/>
    </source>
</evidence>
<dbReference type="RefSeq" id="WP_045167710.1">
    <property type="nucleotide sequence ID" value="NZ_AP014597.1"/>
</dbReference>
<protein>
    <submittedName>
        <fullName evidence="3">DUF4293 domain-containing protein</fullName>
    </submittedName>
</protein>
<evidence type="ECO:0000313" key="5">
    <source>
        <dbReference type="Proteomes" id="UP000231201"/>
    </source>
</evidence>